<sequence>MGRKKGWLSLVKKALNPDSKEKKSEIRIFYAYAICIPNRGSVKKSKKKWFVKQKLSVSESPNPESVQASHPHPHPQPPLEEVKLTEVVNEQQTIHAYSPTVDAVVADEEAEVITEAFEEVVQPIIVTRFAGKSVEEAKRALRALRGLVRLKTLVDGPTIKRQTANTLKCMQSLSRVQSQIQSRRMSMLEENRTLQRQLLQKRAKELESLRMGEDWDFSLQSKEQIETSLLHKYEAVMRRERALACSFTHQ</sequence>
<gene>
    <name evidence="4" type="ORF">MIMGU_mgv1a019416mg</name>
</gene>
<keyword evidence="5" id="KW-1185">Reference proteome</keyword>
<comment type="similarity">
    <text evidence="2">Belongs to the IQD family.</text>
</comment>
<evidence type="ECO:0000256" key="2">
    <source>
        <dbReference type="ARBA" id="ARBA00024341"/>
    </source>
</evidence>
<evidence type="ECO:0000256" key="1">
    <source>
        <dbReference type="ARBA" id="ARBA00022860"/>
    </source>
</evidence>
<dbReference type="STRING" id="4155.A0A022RS74"/>
<keyword evidence="1" id="KW-0112">Calmodulin-binding</keyword>
<name>A0A022RS74_ERYGU</name>
<feature type="non-terminal residue" evidence="4">
    <location>
        <position position="250"/>
    </location>
</feature>
<dbReference type="AlphaFoldDB" id="A0A022RS74"/>
<dbReference type="PANTHER" id="PTHR32295:SF274">
    <property type="entry name" value="PROTEIN IQ-DOMAIN 1-LIKE"/>
    <property type="match status" value="1"/>
</dbReference>
<accession>A0A022RS74</accession>
<organism evidence="4 5">
    <name type="scientific">Erythranthe guttata</name>
    <name type="common">Yellow monkey flower</name>
    <name type="synonym">Mimulus guttatus</name>
    <dbReference type="NCBI Taxonomy" id="4155"/>
    <lineage>
        <taxon>Eukaryota</taxon>
        <taxon>Viridiplantae</taxon>
        <taxon>Streptophyta</taxon>
        <taxon>Embryophyta</taxon>
        <taxon>Tracheophyta</taxon>
        <taxon>Spermatophyta</taxon>
        <taxon>Magnoliopsida</taxon>
        <taxon>eudicotyledons</taxon>
        <taxon>Gunneridae</taxon>
        <taxon>Pentapetalae</taxon>
        <taxon>asterids</taxon>
        <taxon>lamiids</taxon>
        <taxon>Lamiales</taxon>
        <taxon>Phrymaceae</taxon>
        <taxon>Erythranthe</taxon>
    </lineage>
</organism>
<protein>
    <submittedName>
        <fullName evidence="4">Uncharacterized protein</fullName>
    </submittedName>
</protein>
<reference evidence="4 5" key="1">
    <citation type="journal article" date="2013" name="Proc. Natl. Acad. Sci. U.S.A.">
        <title>Fine-scale variation in meiotic recombination in Mimulus inferred from population shotgun sequencing.</title>
        <authorList>
            <person name="Hellsten U."/>
            <person name="Wright K.M."/>
            <person name="Jenkins J."/>
            <person name="Shu S."/>
            <person name="Yuan Y."/>
            <person name="Wessler S.R."/>
            <person name="Schmutz J."/>
            <person name="Willis J.H."/>
            <person name="Rokhsar D.S."/>
        </authorList>
    </citation>
    <scope>NUCLEOTIDE SEQUENCE [LARGE SCALE GENOMIC DNA]</scope>
    <source>
        <strain evidence="5">cv. DUN x IM62</strain>
    </source>
</reference>
<dbReference type="Proteomes" id="UP000030748">
    <property type="component" value="Unassembled WGS sequence"/>
</dbReference>
<dbReference type="GO" id="GO:0005516">
    <property type="term" value="F:calmodulin binding"/>
    <property type="evidence" value="ECO:0007669"/>
    <property type="project" value="UniProtKB-KW"/>
</dbReference>
<feature type="region of interest" description="Disordered" evidence="3">
    <location>
        <begin position="60"/>
        <end position="79"/>
    </location>
</feature>
<dbReference type="EMBL" id="KI630281">
    <property type="protein sequence ID" value="EYU42603.1"/>
    <property type="molecule type" value="Genomic_DNA"/>
</dbReference>
<evidence type="ECO:0000313" key="5">
    <source>
        <dbReference type="Proteomes" id="UP000030748"/>
    </source>
</evidence>
<dbReference type="PANTHER" id="PTHR32295">
    <property type="entry name" value="IQ-DOMAIN 5-RELATED"/>
    <property type="match status" value="1"/>
</dbReference>
<evidence type="ECO:0000313" key="4">
    <source>
        <dbReference type="EMBL" id="EYU42603.1"/>
    </source>
</evidence>
<proteinExistence type="inferred from homology"/>
<evidence type="ECO:0000256" key="3">
    <source>
        <dbReference type="SAM" id="MobiDB-lite"/>
    </source>
</evidence>